<dbReference type="InterPro" id="IPR011989">
    <property type="entry name" value="ARM-like"/>
</dbReference>
<accession>A0A1Y1I7D0</accession>
<feature type="region of interest" description="Disordered" evidence="13">
    <location>
        <begin position="330"/>
        <end position="374"/>
    </location>
</feature>
<keyword evidence="7 11" id="KW-0505">Motor protein</keyword>
<dbReference type="InterPro" id="IPR016024">
    <property type="entry name" value="ARM-type_fold"/>
</dbReference>
<dbReference type="InterPro" id="IPR027417">
    <property type="entry name" value="P-loop_NTPase"/>
</dbReference>
<dbReference type="InterPro" id="IPR001752">
    <property type="entry name" value="Kinesin_motor_dom"/>
</dbReference>
<keyword evidence="12" id="KW-0175">Coiled coil</keyword>
<evidence type="ECO:0000256" key="7">
    <source>
        <dbReference type="ARBA" id="ARBA00023175"/>
    </source>
</evidence>
<dbReference type="InterPro" id="IPR047149">
    <property type="entry name" value="KIF11-like"/>
</dbReference>
<evidence type="ECO:0000256" key="10">
    <source>
        <dbReference type="PROSITE-ProRule" id="PRU00283"/>
    </source>
</evidence>
<dbReference type="PROSITE" id="PS00411">
    <property type="entry name" value="KINESIN_MOTOR_1"/>
    <property type="match status" value="1"/>
</dbReference>
<feature type="repeat" description="ARM" evidence="9">
    <location>
        <begin position="477"/>
        <end position="520"/>
    </location>
</feature>
<dbReference type="GO" id="GO:0003777">
    <property type="term" value="F:microtubule motor activity"/>
    <property type="evidence" value="ECO:0007669"/>
    <property type="project" value="InterPro"/>
</dbReference>
<evidence type="ECO:0000313" key="16">
    <source>
        <dbReference type="Proteomes" id="UP000054558"/>
    </source>
</evidence>
<dbReference type="Pfam" id="PF00225">
    <property type="entry name" value="Kinesin"/>
    <property type="match status" value="1"/>
</dbReference>
<evidence type="ECO:0000256" key="12">
    <source>
        <dbReference type="SAM" id="Coils"/>
    </source>
</evidence>
<feature type="repeat" description="ARM" evidence="9">
    <location>
        <begin position="436"/>
        <end position="478"/>
    </location>
</feature>
<evidence type="ECO:0000256" key="6">
    <source>
        <dbReference type="ARBA" id="ARBA00022840"/>
    </source>
</evidence>
<keyword evidence="8" id="KW-0206">Cytoskeleton</keyword>
<evidence type="ECO:0000256" key="2">
    <source>
        <dbReference type="ARBA" id="ARBA00010103"/>
    </source>
</evidence>
<comment type="similarity">
    <text evidence="2">Belongs to the TRAFAC class myosin-kinesin ATPase superfamily. Kinesin family. Ungrouped subfamily.</text>
</comment>
<evidence type="ECO:0000256" key="9">
    <source>
        <dbReference type="PROSITE-ProRule" id="PRU00259"/>
    </source>
</evidence>
<evidence type="ECO:0000313" key="15">
    <source>
        <dbReference type="EMBL" id="GAQ86865.1"/>
    </source>
</evidence>
<feature type="domain" description="Kinesin motor" evidence="14">
    <location>
        <begin position="1"/>
        <end position="215"/>
    </location>
</feature>
<keyword evidence="4 11" id="KW-0493">Microtubule</keyword>
<dbReference type="GO" id="GO:0005524">
    <property type="term" value="F:ATP binding"/>
    <property type="evidence" value="ECO:0007669"/>
    <property type="project" value="UniProtKB-KW"/>
</dbReference>
<name>A0A1Y1I7D0_KLENI</name>
<dbReference type="PANTHER" id="PTHR47970:SF30">
    <property type="entry name" value="KINESIN-LIKE PROTEIN"/>
    <property type="match status" value="1"/>
</dbReference>
<dbReference type="SUPFAM" id="SSF48371">
    <property type="entry name" value="ARM repeat"/>
    <property type="match status" value="1"/>
</dbReference>
<dbReference type="Pfam" id="PF00514">
    <property type="entry name" value="Arm"/>
    <property type="match status" value="1"/>
</dbReference>
<feature type="compositionally biased region" description="Low complexity" evidence="13">
    <location>
        <begin position="330"/>
        <end position="345"/>
    </location>
</feature>
<dbReference type="PRINTS" id="PR00380">
    <property type="entry name" value="KINESINHEAVY"/>
</dbReference>
<dbReference type="SMART" id="SM00185">
    <property type="entry name" value="ARM"/>
    <property type="match status" value="5"/>
</dbReference>
<dbReference type="PROSITE" id="PS50176">
    <property type="entry name" value="ARM_REPEAT"/>
    <property type="match status" value="2"/>
</dbReference>
<dbReference type="InterPro" id="IPR000225">
    <property type="entry name" value="Armadillo"/>
</dbReference>
<feature type="coiled-coil region" evidence="12">
    <location>
        <begin position="263"/>
        <end position="297"/>
    </location>
</feature>
<dbReference type="Gene3D" id="1.25.10.10">
    <property type="entry name" value="Leucine-rich Repeat Variant"/>
    <property type="match status" value="1"/>
</dbReference>
<protein>
    <recommendedName>
        <fullName evidence="11">Kinesin-like protein</fullName>
    </recommendedName>
</protein>
<dbReference type="STRING" id="105231.A0A1Y1I7D0"/>
<evidence type="ECO:0000256" key="3">
    <source>
        <dbReference type="ARBA" id="ARBA00022490"/>
    </source>
</evidence>
<evidence type="ECO:0000259" key="14">
    <source>
        <dbReference type="PROSITE" id="PS50067"/>
    </source>
</evidence>
<keyword evidence="3" id="KW-0963">Cytoplasm</keyword>
<dbReference type="GO" id="GO:0005874">
    <property type="term" value="C:microtubule"/>
    <property type="evidence" value="ECO:0007669"/>
    <property type="project" value="UniProtKB-KW"/>
</dbReference>
<dbReference type="SUPFAM" id="SSF52540">
    <property type="entry name" value="P-loop containing nucleoside triphosphate hydrolases"/>
    <property type="match status" value="1"/>
</dbReference>
<evidence type="ECO:0000256" key="1">
    <source>
        <dbReference type="ARBA" id="ARBA00004245"/>
    </source>
</evidence>
<keyword evidence="6 11" id="KW-0067">ATP-binding</keyword>
<dbReference type="SMART" id="SM00129">
    <property type="entry name" value="KISc"/>
    <property type="match status" value="1"/>
</dbReference>
<dbReference type="EMBL" id="DF237266">
    <property type="protein sequence ID" value="GAQ86865.1"/>
    <property type="molecule type" value="Genomic_DNA"/>
</dbReference>
<comment type="caution">
    <text evidence="10">Lacks conserved residue(s) required for the propagation of feature annotation.</text>
</comment>
<dbReference type="Gene3D" id="3.40.850.10">
    <property type="entry name" value="Kinesin motor domain"/>
    <property type="match status" value="1"/>
</dbReference>
<evidence type="ECO:0000256" key="5">
    <source>
        <dbReference type="ARBA" id="ARBA00022741"/>
    </source>
</evidence>
<gene>
    <name evidence="15" type="ORF">KFL_003170030</name>
</gene>
<dbReference type="OrthoDB" id="3176171at2759"/>
<sequence length="680" mass="74046">MEQLLDSTDRNTDSLSISYLQLYNERVQDLLNTDKDNLAVQEDNKSGEVQVPGATSVEVRNFEDFLHCLQTGEVNRAAANTKMNTESSRSHAILLVSVRKASVTEEGGVPTFKKGKLLIVDLAGSERLQKSGAEGTHAEEAKFINLSLTALGKCVNALAEGSPHIPTRDSKLTRLLRDSFGGSARTSLVITISPSAVQRSETASTIQFGQRAMKVENMVKMKEEIDYKTLQKKTQAELDHMTAQMEIRQSEIELREALVEQKLAQADAQRAEFNRKIEEQTKEIAASKDALAAARKKHADELTRIKKQLATETQARQALAADLAAVRQSAEQNSASQADADAQMSGLRSALAQEQGAREAVEAQLAESNQGAEDLRTAVESLTAESERLRAEVEGLRAQLEELRSSSLHGNGSPNGGSPKSDKRPKISTGKLFESQDLEKILVLLENEDLNVRVHAVKVLANLAAEESNQEKIVEAGGLQSLLNLMESTDDETCRRVAAGALANLAMNETNQELIMNAQGVHLLVGVSEAAEDPQTLRMVAGAIANLCGNEKVQHQLREEGGLRALLSMASTQHTEVLAQVARGFANFAKCDKSGKSMLIEEGALGWLVEHATAPTASVKRHVELALCHLAQHEVNAEDMVAENALAELERISRESLREDVRELAAKVISESPTFQQHLQ</sequence>
<keyword evidence="5 11" id="KW-0547">Nucleotide-binding</keyword>
<dbReference type="InterPro" id="IPR019821">
    <property type="entry name" value="Kinesin_motor_CS"/>
</dbReference>
<dbReference type="PROSITE" id="PS50067">
    <property type="entry name" value="KINESIN_MOTOR_2"/>
    <property type="match status" value="1"/>
</dbReference>
<feature type="region of interest" description="Disordered" evidence="13">
    <location>
        <begin position="403"/>
        <end position="427"/>
    </location>
</feature>
<evidence type="ECO:0000256" key="13">
    <source>
        <dbReference type="SAM" id="MobiDB-lite"/>
    </source>
</evidence>
<comment type="subcellular location">
    <subcellularLocation>
        <location evidence="1">Cytoplasm</location>
        <location evidence="1">Cytoskeleton</location>
    </subcellularLocation>
</comment>
<evidence type="ECO:0000256" key="11">
    <source>
        <dbReference type="RuleBase" id="RU000394"/>
    </source>
</evidence>
<keyword evidence="16" id="KW-1185">Reference proteome</keyword>
<dbReference type="Proteomes" id="UP000054558">
    <property type="component" value="Unassembled WGS sequence"/>
</dbReference>
<dbReference type="GO" id="GO:0007018">
    <property type="term" value="P:microtubule-based movement"/>
    <property type="evidence" value="ECO:0007669"/>
    <property type="project" value="InterPro"/>
</dbReference>
<reference evidence="15 16" key="1">
    <citation type="journal article" date="2014" name="Nat. Commun.">
        <title>Klebsormidium flaccidum genome reveals primary factors for plant terrestrial adaptation.</title>
        <authorList>
            <person name="Hori K."/>
            <person name="Maruyama F."/>
            <person name="Fujisawa T."/>
            <person name="Togashi T."/>
            <person name="Yamamoto N."/>
            <person name="Seo M."/>
            <person name="Sato S."/>
            <person name="Yamada T."/>
            <person name="Mori H."/>
            <person name="Tajima N."/>
            <person name="Moriyama T."/>
            <person name="Ikeuchi M."/>
            <person name="Watanabe M."/>
            <person name="Wada H."/>
            <person name="Kobayashi K."/>
            <person name="Saito M."/>
            <person name="Masuda T."/>
            <person name="Sasaki-Sekimoto Y."/>
            <person name="Mashiguchi K."/>
            <person name="Awai K."/>
            <person name="Shimojima M."/>
            <person name="Masuda S."/>
            <person name="Iwai M."/>
            <person name="Nobusawa T."/>
            <person name="Narise T."/>
            <person name="Kondo S."/>
            <person name="Saito H."/>
            <person name="Sato R."/>
            <person name="Murakawa M."/>
            <person name="Ihara Y."/>
            <person name="Oshima-Yamada Y."/>
            <person name="Ohtaka K."/>
            <person name="Satoh M."/>
            <person name="Sonobe K."/>
            <person name="Ishii M."/>
            <person name="Ohtani R."/>
            <person name="Kanamori-Sato M."/>
            <person name="Honoki R."/>
            <person name="Miyazaki D."/>
            <person name="Mochizuki H."/>
            <person name="Umetsu J."/>
            <person name="Higashi K."/>
            <person name="Shibata D."/>
            <person name="Kamiya Y."/>
            <person name="Sato N."/>
            <person name="Nakamura Y."/>
            <person name="Tabata S."/>
            <person name="Ida S."/>
            <person name="Kurokawa K."/>
            <person name="Ohta H."/>
        </authorList>
    </citation>
    <scope>NUCLEOTIDE SEQUENCE [LARGE SCALE GENOMIC DNA]</scope>
    <source>
        <strain evidence="15 16">NIES-2285</strain>
    </source>
</reference>
<dbReference type="GO" id="GO:0008017">
    <property type="term" value="F:microtubule binding"/>
    <property type="evidence" value="ECO:0007669"/>
    <property type="project" value="InterPro"/>
</dbReference>
<dbReference type="PANTHER" id="PTHR47970">
    <property type="entry name" value="KINESIN-LIKE PROTEIN KIF11"/>
    <property type="match status" value="1"/>
</dbReference>
<dbReference type="InterPro" id="IPR036961">
    <property type="entry name" value="Kinesin_motor_dom_sf"/>
</dbReference>
<evidence type="ECO:0000256" key="8">
    <source>
        <dbReference type="ARBA" id="ARBA00023212"/>
    </source>
</evidence>
<feature type="compositionally biased region" description="Low complexity" evidence="13">
    <location>
        <begin position="405"/>
        <end position="419"/>
    </location>
</feature>
<proteinExistence type="inferred from homology"/>
<evidence type="ECO:0000256" key="4">
    <source>
        <dbReference type="ARBA" id="ARBA00022701"/>
    </source>
</evidence>
<dbReference type="AlphaFoldDB" id="A0A1Y1I7D0"/>
<dbReference type="OMA" id="HRFATNT"/>
<organism evidence="15 16">
    <name type="scientific">Klebsormidium nitens</name>
    <name type="common">Green alga</name>
    <name type="synonym">Ulothrix nitens</name>
    <dbReference type="NCBI Taxonomy" id="105231"/>
    <lineage>
        <taxon>Eukaryota</taxon>
        <taxon>Viridiplantae</taxon>
        <taxon>Streptophyta</taxon>
        <taxon>Klebsormidiophyceae</taxon>
        <taxon>Klebsormidiales</taxon>
        <taxon>Klebsormidiaceae</taxon>
        <taxon>Klebsormidium</taxon>
    </lineage>
</organism>